<evidence type="ECO:0008006" key="3">
    <source>
        <dbReference type="Google" id="ProtNLM"/>
    </source>
</evidence>
<proteinExistence type="predicted"/>
<sequence length="248" mass="28222">MARLVRCLRSLVLLSSHDPSIIRTRPDHCLPLSRLMDARVRARSFVPSAAATTYVSETPKSPFDCNITRILRGEINYELELHRLPKPADQYNSFVVEDRPGEQWISLKRKYGDNEDITIKATMFDGAIPVQGAVDADGNEAMQLHITMLVSISKGETGDMLEFICSALPRGITILKLFTRPPEKIPPQAYLGPKFNGMDEKLQNSMYAFLERRGVSDELAGFLHDYMWNKDKIELISWMRTVESFLEK</sequence>
<protein>
    <recommendedName>
        <fullName evidence="3">Mitochondrial glycoprotein</fullName>
    </recommendedName>
</protein>
<dbReference type="EMBL" id="JAXQNO010000006">
    <property type="protein sequence ID" value="KAK4796775.1"/>
    <property type="molecule type" value="Genomic_DNA"/>
</dbReference>
<dbReference type="PANTHER" id="PTHR10826">
    <property type="entry name" value="COMPLEMENT COMPONENT 1"/>
    <property type="match status" value="1"/>
</dbReference>
<name>A0AAN7RCS6_TRANT</name>
<reference evidence="1 2" key="1">
    <citation type="journal article" date="2023" name="Hortic Res">
        <title>Pangenome of water caltrop reveals structural variations and asymmetric subgenome divergence after allopolyploidization.</title>
        <authorList>
            <person name="Zhang X."/>
            <person name="Chen Y."/>
            <person name="Wang L."/>
            <person name="Yuan Y."/>
            <person name="Fang M."/>
            <person name="Shi L."/>
            <person name="Lu R."/>
            <person name="Comes H.P."/>
            <person name="Ma Y."/>
            <person name="Chen Y."/>
            <person name="Huang G."/>
            <person name="Zhou Y."/>
            <person name="Zheng Z."/>
            <person name="Qiu Y."/>
        </authorList>
    </citation>
    <scope>NUCLEOTIDE SEQUENCE [LARGE SCALE GENOMIC DNA]</scope>
    <source>
        <strain evidence="1">F231</strain>
    </source>
</reference>
<dbReference type="SUPFAM" id="SSF54529">
    <property type="entry name" value="Mitochondrial glycoprotein MAM33-like"/>
    <property type="match status" value="1"/>
</dbReference>
<dbReference type="InterPro" id="IPR036561">
    <property type="entry name" value="MAM33_sf"/>
</dbReference>
<evidence type="ECO:0000313" key="1">
    <source>
        <dbReference type="EMBL" id="KAK4796775.1"/>
    </source>
</evidence>
<dbReference type="InterPro" id="IPR003428">
    <property type="entry name" value="MAM33"/>
</dbReference>
<dbReference type="PANTHER" id="PTHR10826:SF36">
    <property type="entry name" value="OS08G0439900 PROTEIN"/>
    <property type="match status" value="1"/>
</dbReference>
<comment type="caution">
    <text evidence="1">The sequence shown here is derived from an EMBL/GenBank/DDBJ whole genome shotgun (WGS) entry which is preliminary data.</text>
</comment>
<organism evidence="1 2">
    <name type="scientific">Trapa natans</name>
    <name type="common">Water chestnut</name>
    <dbReference type="NCBI Taxonomy" id="22666"/>
    <lineage>
        <taxon>Eukaryota</taxon>
        <taxon>Viridiplantae</taxon>
        <taxon>Streptophyta</taxon>
        <taxon>Embryophyta</taxon>
        <taxon>Tracheophyta</taxon>
        <taxon>Spermatophyta</taxon>
        <taxon>Magnoliopsida</taxon>
        <taxon>eudicotyledons</taxon>
        <taxon>Gunneridae</taxon>
        <taxon>Pentapetalae</taxon>
        <taxon>rosids</taxon>
        <taxon>malvids</taxon>
        <taxon>Myrtales</taxon>
        <taxon>Lythraceae</taxon>
        <taxon>Trapa</taxon>
    </lineage>
</organism>
<evidence type="ECO:0000313" key="2">
    <source>
        <dbReference type="Proteomes" id="UP001346149"/>
    </source>
</evidence>
<dbReference type="Gene3D" id="3.10.280.10">
    <property type="entry name" value="Mitochondrial glycoprotein"/>
    <property type="match status" value="1"/>
</dbReference>
<dbReference type="Pfam" id="PF02330">
    <property type="entry name" value="MAM33"/>
    <property type="match status" value="1"/>
</dbReference>
<dbReference type="AlphaFoldDB" id="A0AAN7RCS6"/>
<dbReference type="GO" id="GO:0005759">
    <property type="term" value="C:mitochondrial matrix"/>
    <property type="evidence" value="ECO:0007669"/>
    <property type="project" value="InterPro"/>
</dbReference>
<gene>
    <name evidence="1" type="ORF">SAY86_029101</name>
</gene>
<dbReference type="Proteomes" id="UP001346149">
    <property type="component" value="Unassembled WGS sequence"/>
</dbReference>
<keyword evidence="2" id="KW-1185">Reference proteome</keyword>
<accession>A0AAN7RCS6</accession>